<dbReference type="Gene3D" id="2.150.10.10">
    <property type="entry name" value="Serralysin-like metalloprotease, C-terminal"/>
    <property type="match status" value="1"/>
</dbReference>
<evidence type="ECO:0000256" key="3">
    <source>
        <dbReference type="ARBA" id="ARBA00005848"/>
    </source>
</evidence>
<evidence type="ECO:0000256" key="10">
    <source>
        <dbReference type="ARBA" id="ARBA00023237"/>
    </source>
</evidence>
<comment type="similarity">
    <text evidence="3">Belongs to the autotransporter-2 (AT-2) (TC 1.B.40) family.</text>
</comment>
<evidence type="ECO:0000256" key="8">
    <source>
        <dbReference type="ARBA" id="ARBA00022927"/>
    </source>
</evidence>
<organism evidence="14 15">
    <name type="scientific">Oligella urethralis</name>
    <dbReference type="NCBI Taxonomy" id="90245"/>
    <lineage>
        <taxon>Bacteria</taxon>
        <taxon>Pseudomonadati</taxon>
        <taxon>Pseudomonadota</taxon>
        <taxon>Betaproteobacteria</taxon>
        <taxon>Burkholderiales</taxon>
        <taxon>Alcaligenaceae</taxon>
        <taxon>Oligella</taxon>
    </lineage>
</organism>
<dbReference type="RefSeq" id="WP_018027273.1">
    <property type="nucleotide sequence ID" value="NZ_UATH01000001.1"/>
</dbReference>
<comment type="subcellular location">
    <subcellularLocation>
        <location evidence="2">Cell outer membrane</location>
    </subcellularLocation>
    <subcellularLocation>
        <location evidence="1">Cell surface</location>
    </subcellularLocation>
</comment>
<dbReference type="EMBL" id="UATH01000001">
    <property type="protein sequence ID" value="SPY08951.1"/>
    <property type="molecule type" value="Genomic_DNA"/>
</dbReference>
<keyword evidence="7 11" id="KW-0732">Signal</keyword>
<dbReference type="AlphaFoldDB" id="A0A2X1UX84"/>
<keyword evidence="8" id="KW-0653">Protein transport</keyword>
<keyword evidence="10" id="KW-0998">Cell outer membrane</keyword>
<evidence type="ECO:0000256" key="1">
    <source>
        <dbReference type="ARBA" id="ARBA00004241"/>
    </source>
</evidence>
<feature type="signal peptide" evidence="11">
    <location>
        <begin position="1"/>
        <end position="34"/>
    </location>
</feature>
<dbReference type="Pfam" id="PF05662">
    <property type="entry name" value="YadA_stalk"/>
    <property type="match status" value="1"/>
</dbReference>
<dbReference type="SUPFAM" id="SSF54523">
    <property type="entry name" value="Pili subunits"/>
    <property type="match status" value="1"/>
</dbReference>
<dbReference type="InterPro" id="IPR008635">
    <property type="entry name" value="Coiled_stalk_dom"/>
</dbReference>
<keyword evidence="5" id="KW-1134">Transmembrane beta strand</keyword>
<dbReference type="InterPro" id="IPR011049">
    <property type="entry name" value="Serralysin-like_metalloprot_C"/>
</dbReference>
<evidence type="ECO:0000256" key="7">
    <source>
        <dbReference type="ARBA" id="ARBA00022729"/>
    </source>
</evidence>
<keyword evidence="6" id="KW-0812">Transmembrane</keyword>
<evidence type="ECO:0000256" key="5">
    <source>
        <dbReference type="ARBA" id="ARBA00022452"/>
    </source>
</evidence>
<dbReference type="Pfam" id="PF03895">
    <property type="entry name" value="YadA_anchor"/>
    <property type="match status" value="1"/>
</dbReference>
<evidence type="ECO:0000256" key="2">
    <source>
        <dbReference type="ARBA" id="ARBA00004442"/>
    </source>
</evidence>
<dbReference type="Proteomes" id="UP000250242">
    <property type="component" value="Unassembled WGS sequence"/>
</dbReference>
<protein>
    <submittedName>
        <fullName evidence="14">YadA-like C-terminal region</fullName>
    </submittedName>
</protein>
<evidence type="ECO:0000256" key="11">
    <source>
        <dbReference type="SAM" id="SignalP"/>
    </source>
</evidence>
<evidence type="ECO:0000313" key="14">
    <source>
        <dbReference type="EMBL" id="SPY08951.1"/>
    </source>
</evidence>
<evidence type="ECO:0000259" key="13">
    <source>
        <dbReference type="Pfam" id="PF05662"/>
    </source>
</evidence>
<proteinExistence type="inferred from homology"/>
<feature type="chain" id="PRO_5015930824" evidence="11">
    <location>
        <begin position="35"/>
        <end position="514"/>
    </location>
</feature>
<accession>A0A2X1UX84</accession>
<dbReference type="SUPFAM" id="SSF101967">
    <property type="entry name" value="Adhesin YadA, collagen-binding domain"/>
    <property type="match status" value="1"/>
</dbReference>
<dbReference type="GO" id="GO:0009986">
    <property type="term" value="C:cell surface"/>
    <property type="evidence" value="ECO:0007669"/>
    <property type="project" value="UniProtKB-SubCell"/>
</dbReference>
<dbReference type="GO" id="GO:0009279">
    <property type="term" value="C:cell outer membrane"/>
    <property type="evidence" value="ECO:0007669"/>
    <property type="project" value="UniProtKB-SubCell"/>
</dbReference>
<dbReference type="Gene3D" id="3.30.1300.30">
    <property type="entry name" value="GSPII I/J protein-like"/>
    <property type="match status" value="1"/>
</dbReference>
<dbReference type="InterPro" id="IPR045584">
    <property type="entry name" value="Pilin-like"/>
</dbReference>
<evidence type="ECO:0000256" key="6">
    <source>
        <dbReference type="ARBA" id="ARBA00022692"/>
    </source>
</evidence>
<keyword evidence="9" id="KW-0472">Membrane</keyword>
<feature type="domain" description="Trimeric autotransporter adhesin YadA-like stalk" evidence="13">
    <location>
        <begin position="388"/>
        <end position="423"/>
    </location>
</feature>
<gene>
    <name evidence="14" type="ORF">NCTC11009_02193</name>
</gene>
<evidence type="ECO:0000256" key="9">
    <source>
        <dbReference type="ARBA" id="ARBA00023136"/>
    </source>
</evidence>
<keyword evidence="4" id="KW-0813">Transport</keyword>
<evidence type="ECO:0000313" key="15">
    <source>
        <dbReference type="Proteomes" id="UP000250242"/>
    </source>
</evidence>
<sequence>MSKFSSAIGRGFYKNALTISVALASLSLSTQAVAYYPGDGRSSGGPLWFGTAAALAPFAVGRGHYANVADERLGNTIPYTSGILTVQGSKNDSNGNLKNWSDFDMGENIMTKIYHKPYKIEVLPLFPEGHFDDVYQETSLRTAANAQSRAASTPRQQLFTRQALWDNPVKLSDPNTWTRFPELSAAYQAMQSFLRYSYGEEAEATTARIESQLPYQSFVSYLACSSSLVPGCQDEKGNFKAPDKIVFPTGYGENFDTLYDQDNYSFRQLFEKVNGEDDYPYSLDEVMRSMAYEGAKFKVADTGEEINNMQDLFGYLLREENKFFTLGEIDYSAIGGVGHPPYGAEPYYQLVPGDTSIIVAMKKTPTFDGVIIRPPEEGGTGINMGGNKITNLAPGTDDMDAVNVSQLKQVERNMTNQITQLKYDFDQRINETEKRLERRADAGTATALAVAGLPQAYIPGKSLVALGTGNYGSQTGFAAGVSRISDNGKWILKGSVSTATHGRVGTNAAIGYQW</sequence>
<feature type="domain" description="Trimeric autotransporter adhesin YadA-like C-terminal membrane anchor" evidence="12">
    <location>
        <begin position="454"/>
        <end position="514"/>
    </location>
</feature>
<dbReference type="GeneID" id="93428810"/>
<name>A0A2X1UX84_9BURK</name>
<evidence type="ECO:0000256" key="4">
    <source>
        <dbReference type="ARBA" id="ARBA00022448"/>
    </source>
</evidence>
<evidence type="ECO:0000259" key="12">
    <source>
        <dbReference type="Pfam" id="PF03895"/>
    </source>
</evidence>
<dbReference type="InterPro" id="IPR005594">
    <property type="entry name" value="YadA_C"/>
</dbReference>
<dbReference type="GO" id="GO:0015031">
    <property type="term" value="P:protein transport"/>
    <property type="evidence" value="ECO:0007669"/>
    <property type="project" value="UniProtKB-KW"/>
</dbReference>
<reference evidence="14 15" key="1">
    <citation type="submission" date="2018-06" db="EMBL/GenBank/DDBJ databases">
        <authorList>
            <consortium name="Pathogen Informatics"/>
            <person name="Doyle S."/>
        </authorList>
    </citation>
    <scope>NUCLEOTIDE SEQUENCE [LARGE SCALE GENOMIC DNA]</scope>
    <source>
        <strain evidence="14 15">NCTC11009</strain>
    </source>
</reference>